<reference evidence="1 4" key="1">
    <citation type="submission" date="2019-10" db="EMBL/GenBank/DDBJ databases">
        <title>Comparative genomics of sulfur disproportionating microorganisms.</title>
        <authorList>
            <person name="Ward L.M."/>
            <person name="Bertran E."/>
            <person name="Johnston D."/>
        </authorList>
    </citation>
    <scope>NUCLEOTIDE SEQUENCE [LARGE SCALE GENOMIC DNA]</scope>
    <source>
        <strain evidence="1 4">DSM 3772</strain>
    </source>
</reference>
<gene>
    <name evidence="2" type="ORF">D1866_06945</name>
    <name evidence="1" type="ORF">GFB69_07875</name>
</gene>
<organism evidence="2 3">
    <name type="scientific">Acidianus ambivalens</name>
    <name type="common">Desulfurolobus ambivalens</name>
    <dbReference type="NCBI Taxonomy" id="2283"/>
    <lineage>
        <taxon>Archaea</taxon>
        <taxon>Thermoproteota</taxon>
        <taxon>Thermoprotei</taxon>
        <taxon>Sulfolobales</taxon>
        <taxon>Sulfolobaceae</taxon>
        <taxon>Acidianus</taxon>
    </lineage>
</organism>
<dbReference type="GeneID" id="42779461"/>
<dbReference type="KEGG" id="aamb:D1866_06945"/>
<evidence type="ECO:0000313" key="2">
    <source>
        <dbReference type="EMBL" id="QGR21764.1"/>
    </source>
</evidence>
<sequence length="189" mass="22219">MSYDERTTAEAVIEIHFNLYEFRDSISKYTIVSDDDWQIISGKEGKYMTKEFDTYGILIYPIETSEDIKYAFSNKIEKIDKFREALYKPRYWREFITIMIEGNKLYTSPDLGLQTFNGVDLVNDIARSKGIEYEDIDDYLRISIDLSRPLTKESLNDAMERLSKALLLYYKIKEYQEDIASKLASQLLS</sequence>
<protein>
    <submittedName>
        <fullName evidence="2">Uncharacterized protein</fullName>
    </submittedName>
</protein>
<dbReference type="EMBL" id="WHYS01000002">
    <property type="protein sequence ID" value="MQL55656.1"/>
    <property type="molecule type" value="Genomic_DNA"/>
</dbReference>
<name>A0A650CV58_ACIAM</name>
<proteinExistence type="predicted"/>
<keyword evidence="3" id="KW-1185">Reference proteome</keyword>
<dbReference type="Proteomes" id="UP000474054">
    <property type="component" value="Unassembled WGS sequence"/>
</dbReference>
<accession>A0A650CV58</accession>
<evidence type="ECO:0000313" key="3">
    <source>
        <dbReference type="Proteomes" id="UP000426328"/>
    </source>
</evidence>
<reference evidence="2 3" key="2">
    <citation type="submission" date="2019-10" db="EMBL/GenBank/DDBJ databases">
        <title>Genome Sequences from Six Type Strain Members of the Archaeal Family Sulfolobaceae: Acidianus ambivalens, Acidianus infernus, Metallosphaera prunae, Stygiolobus azoricus, Sulfolobus metallicus, and Sulfurisphaera ohwakuensis.</title>
        <authorList>
            <person name="Counts J.A."/>
            <person name="Kelly R.M."/>
        </authorList>
    </citation>
    <scope>NUCLEOTIDE SEQUENCE [LARGE SCALE GENOMIC DNA]</scope>
    <source>
        <strain evidence="2 3">LEI 10</strain>
    </source>
</reference>
<evidence type="ECO:0000313" key="1">
    <source>
        <dbReference type="EMBL" id="MQL55656.1"/>
    </source>
</evidence>
<dbReference type="Proteomes" id="UP000426328">
    <property type="component" value="Chromosome"/>
</dbReference>
<dbReference type="AlphaFoldDB" id="A0A650CV58"/>
<dbReference type="RefSeq" id="WP_152941692.1">
    <property type="nucleotide sequence ID" value="NZ_CP045482.1"/>
</dbReference>
<dbReference type="EMBL" id="CP045482">
    <property type="protein sequence ID" value="QGR21764.1"/>
    <property type="molecule type" value="Genomic_DNA"/>
</dbReference>
<evidence type="ECO:0000313" key="4">
    <source>
        <dbReference type="Proteomes" id="UP000474054"/>
    </source>
</evidence>